<keyword evidence="12" id="KW-1185">Reference proteome</keyword>
<name>A0ABS6FJF2_9FIRM</name>
<dbReference type="CDD" id="cd02133">
    <property type="entry name" value="PA_C5a_like"/>
    <property type="match status" value="1"/>
</dbReference>
<dbReference type="Pfam" id="PF06280">
    <property type="entry name" value="fn3_5"/>
    <property type="match status" value="1"/>
</dbReference>
<comment type="caution">
    <text evidence="11">The sequence shown here is derived from an EMBL/GenBank/DDBJ whole genome shotgun (WGS) entry which is preliminary data.</text>
</comment>
<organism evidence="11 12">
    <name type="scientific">Peptoniphilus ovalis</name>
    <dbReference type="NCBI Taxonomy" id="2841503"/>
    <lineage>
        <taxon>Bacteria</taxon>
        <taxon>Bacillati</taxon>
        <taxon>Bacillota</taxon>
        <taxon>Tissierellia</taxon>
        <taxon>Tissierellales</taxon>
        <taxon>Peptoniphilaceae</taxon>
        <taxon>Peptoniphilus</taxon>
    </lineage>
</organism>
<protein>
    <submittedName>
        <fullName evidence="11">S8 family serine peptidase</fullName>
    </submittedName>
</protein>
<dbReference type="PROSITE" id="PS00138">
    <property type="entry name" value="SUBTILASE_SER"/>
    <property type="match status" value="1"/>
</dbReference>
<keyword evidence="4" id="KW-0732">Signal</keyword>
<dbReference type="Pfam" id="PF00082">
    <property type="entry name" value="Peptidase_S8"/>
    <property type="match status" value="1"/>
</dbReference>
<dbReference type="PROSITE" id="PS51892">
    <property type="entry name" value="SUBTILASE"/>
    <property type="match status" value="1"/>
</dbReference>
<evidence type="ECO:0000256" key="5">
    <source>
        <dbReference type="ARBA" id="ARBA00022801"/>
    </source>
</evidence>
<evidence type="ECO:0000256" key="4">
    <source>
        <dbReference type="ARBA" id="ARBA00022729"/>
    </source>
</evidence>
<feature type="domain" description="Peptidase S8/S53" evidence="8">
    <location>
        <begin position="158"/>
        <end position="604"/>
    </location>
</feature>
<dbReference type="Proteomes" id="UP000783742">
    <property type="component" value="Unassembled WGS sequence"/>
</dbReference>
<feature type="active site" description="Charge relay system" evidence="7">
    <location>
        <position position="543"/>
    </location>
</feature>
<evidence type="ECO:0000259" key="9">
    <source>
        <dbReference type="Pfam" id="PF02225"/>
    </source>
</evidence>
<dbReference type="InterPro" id="IPR010435">
    <property type="entry name" value="C5a/SBT2-like_Fn3"/>
</dbReference>
<dbReference type="InterPro" id="IPR023828">
    <property type="entry name" value="Peptidase_S8_Ser-AS"/>
</dbReference>
<feature type="domain" description="PA" evidence="9">
    <location>
        <begin position="399"/>
        <end position="474"/>
    </location>
</feature>
<evidence type="ECO:0000256" key="1">
    <source>
        <dbReference type="ARBA" id="ARBA00011073"/>
    </source>
</evidence>
<comment type="similarity">
    <text evidence="1 7">Belongs to the peptidase S8 family.</text>
</comment>
<evidence type="ECO:0000256" key="7">
    <source>
        <dbReference type="PROSITE-ProRule" id="PRU01240"/>
    </source>
</evidence>
<reference evidence="11 12" key="1">
    <citation type="submission" date="2021-06" db="EMBL/GenBank/DDBJ databases">
        <authorList>
            <person name="Sun Q."/>
            <person name="Li D."/>
        </authorList>
    </citation>
    <scope>NUCLEOTIDE SEQUENCE [LARGE SCALE GENOMIC DNA]</scope>
    <source>
        <strain evidence="11 12">MSJ-1</strain>
    </source>
</reference>
<keyword evidence="6 7" id="KW-0720">Serine protease</keyword>
<dbReference type="InterPro" id="IPR003137">
    <property type="entry name" value="PA_domain"/>
</dbReference>
<evidence type="ECO:0000256" key="6">
    <source>
        <dbReference type="ARBA" id="ARBA00022825"/>
    </source>
</evidence>
<sequence>MKKRLLILILTFVLFFNIDFVFASEFTKSYIVNVNVENINKGYKDNFEKQNYKAAKEISDKSLTSFQQKLEENFPNIKVKGRISLLLPSLLVEGNDNDIEKIKSFANVENVYENRTLIEDKPVERAGYYSRDQKQLMMSSNLLIGNDEELQRKYDGEGRVLAVIDGNMEPDNSCFRLDSNYKRYDSNDIYNIVNSGLTYGRDYIRNIYKSDKVPFAFNYRTGTTDLNPEGERVAHGQHVCGTVAGNRFNFRGETFRGVAPESQLLMMNVMRRGSTNSFVYIKAMSDALVLKADAVNMSLGSTKGQMQNLDPAIVEAVNRGYNSNTNFVIAAGNEGDYKGDLSSDNPDYGGIGDPGIVENSITVASLENEKIFGRAIEIAGVKYSYENSNFLLRRGYYDVVDCGEGKAEDFSGKNLYGKIALVKRGTNSFNEKIAIAENAGAKAIIIFNNIKGSLWVDGRNANIPVYTIANKPGEILKSIENKRVYLNTRNERVENPLFGEISDFSNWGLTSGGYMKPDITAPGGNIMSTTTVDGSFANMSGTSMATPHVTGAIGVLREALDDNPIYSNIPNKAKLVKQLIMNSAVPHTDPFTHYLTSPRRQGAGVLNLKNAVDLDFTVVDAKSEIPSRFLGNINNELEFNLIIKNYSNERKVLIPSIATTVEKRDGKKLLLRPDELFSRNFDDSPLVLRPKEERKVSFSIPIENLDKIKDFSNGLFVEGFLNFKDQNNKSANFAFVGFKGSFEKIPGIEKPIYDFDFANENPMYYRINSVSSPWYYFVTSLITNKNINTQYGYSNINVIAGMSNFIDVNNSKNTRNEVKPNFENIVISPNNDGNNDKLNLSLVATRNGLLSVKLKDDQNNTYVYSRRRLMSNFSADPDNAGGRYGFDGYTFIKNPIYNLNDLKDGKYELILETMADNYNYSGETNSSTIKFNIDRKAPTLKDVVVTENENTLTISFSANDLSFIRSARVELGRDYQNLKPENGRYTIYCDKEDLPHLRIRLIDGGYNESLNKITDYKYVDNRNTLRGSLKINAIKEVLPSLNIKLLDENNNEVKELNNLKLGNYKLYILGYDENYELLGNDSYEFVVDRNNLDYVLDLQFKEKEKKALVNFIFKYNNRPIEGIRFKLNDDVYYDGENEINYGEYNLSLYDNIEGFKNVYGKVTINEKTKNVIVNLYK</sequence>
<dbReference type="RefSeq" id="WP_216549213.1">
    <property type="nucleotide sequence ID" value="NZ_JAHLQO010000004.1"/>
</dbReference>
<evidence type="ECO:0000256" key="2">
    <source>
        <dbReference type="ARBA" id="ARBA00022512"/>
    </source>
</evidence>
<evidence type="ECO:0000313" key="11">
    <source>
        <dbReference type="EMBL" id="MBU5669376.1"/>
    </source>
</evidence>
<evidence type="ECO:0000259" key="8">
    <source>
        <dbReference type="Pfam" id="PF00082"/>
    </source>
</evidence>
<keyword evidence="3 7" id="KW-0645">Protease</keyword>
<dbReference type="InterPro" id="IPR000209">
    <property type="entry name" value="Peptidase_S8/S53_dom"/>
</dbReference>
<dbReference type="InterPro" id="IPR050131">
    <property type="entry name" value="Peptidase_S8_subtilisin-like"/>
</dbReference>
<dbReference type="Pfam" id="PF02225">
    <property type="entry name" value="PA"/>
    <property type="match status" value="1"/>
</dbReference>
<feature type="active site" description="Charge relay system" evidence="7">
    <location>
        <position position="165"/>
    </location>
</feature>
<keyword evidence="2" id="KW-0134">Cell wall</keyword>
<dbReference type="PANTHER" id="PTHR43806">
    <property type="entry name" value="PEPTIDASE S8"/>
    <property type="match status" value="1"/>
</dbReference>
<evidence type="ECO:0000256" key="3">
    <source>
        <dbReference type="ARBA" id="ARBA00022670"/>
    </source>
</evidence>
<feature type="active site" description="Charge relay system" evidence="7">
    <location>
        <position position="235"/>
    </location>
</feature>
<keyword evidence="5 7" id="KW-0378">Hydrolase</keyword>
<keyword evidence="2" id="KW-0964">Secreted</keyword>
<dbReference type="EMBL" id="JAHLQO010000004">
    <property type="protein sequence ID" value="MBU5669376.1"/>
    <property type="molecule type" value="Genomic_DNA"/>
</dbReference>
<feature type="domain" description="C5a peptidase/Subtilisin-like protease SBT2-like Fn3-like" evidence="10">
    <location>
        <begin position="630"/>
        <end position="729"/>
    </location>
</feature>
<evidence type="ECO:0000313" key="12">
    <source>
        <dbReference type="Proteomes" id="UP000783742"/>
    </source>
</evidence>
<gene>
    <name evidence="11" type="ORF">KQI68_05930</name>
</gene>
<proteinExistence type="inferred from homology"/>
<evidence type="ECO:0000259" key="10">
    <source>
        <dbReference type="Pfam" id="PF06280"/>
    </source>
</evidence>
<accession>A0ABS6FJF2</accession>
<dbReference type="PANTHER" id="PTHR43806:SF11">
    <property type="entry name" value="CEREVISIN-RELATED"/>
    <property type="match status" value="1"/>
</dbReference>